<name>A0ABY8SKN2_9GAMM</name>
<sequence>MTKPDWAAIAVAFQDGELSLRAIGAQYFVSEGAIRKMAKKHGWVRGKKTVRKKVRREAKKVRRKNREKNAYR</sequence>
<protein>
    <recommendedName>
        <fullName evidence="4">Phage protein</fullName>
    </recommendedName>
</protein>
<reference evidence="2 3" key="1">
    <citation type="submission" date="2022-03" db="EMBL/GenBank/DDBJ databases">
        <title>Survey of Intraspecific Variation of Edwardsiella anguillarum Isolates from Non-Anguillid Fish Host Originating from Varied Geographic Locations.</title>
        <authorList>
            <person name="Armwood A.R."/>
            <person name="Woodyard E."/>
            <person name="Waldbieser G.C."/>
            <person name="Camus A.C."/>
            <person name="Divya D."/>
            <person name="Tekedar H."/>
            <person name="Soto E."/>
            <person name="Stein C."/>
            <person name="Ucko M."/>
            <person name="Ware C."/>
            <person name="Griffin M.J."/>
        </authorList>
    </citation>
    <scope>NUCLEOTIDE SEQUENCE [LARGE SCALE GENOMIC DNA]</scope>
    <source>
        <strain evidence="2 3">R18-35-2</strain>
    </source>
</reference>
<evidence type="ECO:0000313" key="2">
    <source>
        <dbReference type="EMBL" id="WHP85516.1"/>
    </source>
</evidence>
<feature type="region of interest" description="Disordered" evidence="1">
    <location>
        <begin position="44"/>
        <end position="72"/>
    </location>
</feature>
<dbReference type="GeneID" id="80988355"/>
<proteinExistence type="predicted"/>
<dbReference type="EMBL" id="CP094302">
    <property type="protein sequence ID" value="WHP85516.1"/>
    <property type="molecule type" value="Genomic_DNA"/>
</dbReference>
<dbReference type="RefSeq" id="WP_225865175.1">
    <property type="nucleotide sequence ID" value="NZ_CP094302.2"/>
</dbReference>
<dbReference type="Proteomes" id="UP001238370">
    <property type="component" value="Chromosome"/>
</dbReference>
<gene>
    <name evidence="2" type="ORF">MQ095_08995</name>
</gene>
<accession>A0ABY8SKN2</accession>
<organism evidence="2 3">
    <name type="scientific">Edwardsiella anguillarum</name>
    <dbReference type="NCBI Taxonomy" id="1821960"/>
    <lineage>
        <taxon>Bacteria</taxon>
        <taxon>Pseudomonadati</taxon>
        <taxon>Pseudomonadota</taxon>
        <taxon>Gammaproteobacteria</taxon>
        <taxon>Enterobacterales</taxon>
        <taxon>Hafniaceae</taxon>
        <taxon>Edwardsiella</taxon>
    </lineage>
</organism>
<keyword evidence="3" id="KW-1185">Reference proteome</keyword>
<evidence type="ECO:0008006" key="4">
    <source>
        <dbReference type="Google" id="ProtNLM"/>
    </source>
</evidence>
<evidence type="ECO:0000256" key="1">
    <source>
        <dbReference type="SAM" id="MobiDB-lite"/>
    </source>
</evidence>
<feature type="compositionally biased region" description="Basic residues" evidence="1">
    <location>
        <begin position="44"/>
        <end position="66"/>
    </location>
</feature>
<evidence type="ECO:0000313" key="3">
    <source>
        <dbReference type="Proteomes" id="UP001238370"/>
    </source>
</evidence>